<dbReference type="InterPro" id="IPR013969">
    <property type="entry name" value="Oligosacch_biosynth_Alg14"/>
</dbReference>
<keyword evidence="8 12" id="KW-1133">Transmembrane helix</keyword>
<protein>
    <recommendedName>
        <fullName evidence="5">UDP-N-acetylglucosamine transferase subunit ALG14</fullName>
    </recommendedName>
    <alternativeName>
        <fullName evidence="10">Asparagine-linked glycosylation protein 14</fullName>
    </alternativeName>
</protein>
<keyword evidence="7" id="KW-0256">Endoplasmic reticulum</keyword>
<evidence type="ECO:0000256" key="5">
    <source>
        <dbReference type="ARBA" id="ARBA00017467"/>
    </source>
</evidence>
<accession>A0ABR2XET2</accession>
<comment type="similarity">
    <text evidence="3">Belongs to the ALG14 family.</text>
</comment>
<comment type="subcellular location">
    <subcellularLocation>
        <location evidence="1">Endoplasmic reticulum membrane</location>
        <topology evidence="1">Single-pass membrane protein</topology>
    </subcellularLocation>
    <subcellularLocation>
        <location evidence="2">Nucleus membrane</location>
        <topology evidence="2">Single-pass membrane protein</topology>
    </subcellularLocation>
</comment>
<evidence type="ECO:0000256" key="6">
    <source>
        <dbReference type="ARBA" id="ARBA00022692"/>
    </source>
</evidence>
<reference evidence="13 14" key="1">
    <citation type="submission" date="2024-02" db="EMBL/GenBank/DDBJ databases">
        <title>First draft genome assembly of two strains of Seiridium cardinale.</title>
        <authorList>
            <person name="Emiliani G."/>
            <person name="Scali E."/>
        </authorList>
    </citation>
    <scope>NUCLEOTIDE SEQUENCE [LARGE SCALE GENOMIC DNA]</scope>
    <source>
        <strain evidence="13 14">BM-138-000479</strain>
    </source>
</reference>
<evidence type="ECO:0000256" key="2">
    <source>
        <dbReference type="ARBA" id="ARBA00004590"/>
    </source>
</evidence>
<evidence type="ECO:0000256" key="11">
    <source>
        <dbReference type="SAM" id="MobiDB-lite"/>
    </source>
</evidence>
<dbReference type="PANTHER" id="PTHR12154">
    <property type="entry name" value="GLYCOSYL TRANSFERASE-RELATED"/>
    <property type="match status" value="1"/>
</dbReference>
<feature type="compositionally biased region" description="Polar residues" evidence="11">
    <location>
        <begin position="56"/>
        <end position="68"/>
    </location>
</feature>
<dbReference type="EMBL" id="JARVKM010000063">
    <property type="protein sequence ID" value="KAK9772309.1"/>
    <property type="molecule type" value="Genomic_DNA"/>
</dbReference>
<name>A0ABR2XET2_9PEZI</name>
<feature type="transmembrane region" description="Helical" evidence="12">
    <location>
        <begin position="192"/>
        <end position="213"/>
    </location>
</feature>
<dbReference type="Proteomes" id="UP001465668">
    <property type="component" value="Unassembled WGS sequence"/>
</dbReference>
<proteinExistence type="inferred from homology"/>
<dbReference type="PANTHER" id="PTHR12154:SF4">
    <property type="entry name" value="UDP-N-ACETYLGLUCOSAMINE TRANSFERASE SUBUNIT ALG14 HOMOLOG"/>
    <property type="match status" value="1"/>
</dbReference>
<keyword evidence="14" id="KW-1185">Reference proteome</keyword>
<comment type="subunit">
    <text evidence="4">Heterodimer with ALG13 to form a functional enzyme.</text>
</comment>
<feature type="compositionally biased region" description="Low complexity" evidence="11">
    <location>
        <begin position="35"/>
        <end position="55"/>
    </location>
</feature>
<evidence type="ECO:0000256" key="3">
    <source>
        <dbReference type="ARBA" id="ARBA00009731"/>
    </source>
</evidence>
<evidence type="ECO:0000313" key="13">
    <source>
        <dbReference type="EMBL" id="KAK9772309.1"/>
    </source>
</evidence>
<dbReference type="Gene3D" id="3.40.50.2000">
    <property type="entry name" value="Glycogen Phosphorylase B"/>
    <property type="match status" value="1"/>
</dbReference>
<feature type="compositionally biased region" description="Low complexity" evidence="11">
    <location>
        <begin position="1"/>
        <end position="14"/>
    </location>
</feature>
<keyword evidence="6 12" id="KW-0812">Transmembrane</keyword>
<evidence type="ECO:0000256" key="1">
    <source>
        <dbReference type="ARBA" id="ARBA00004389"/>
    </source>
</evidence>
<evidence type="ECO:0000256" key="12">
    <source>
        <dbReference type="SAM" id="Phobius"/>
    </source>
</evidence>
<sequence>MASNSGASANSSLAEGTASAVQNTVAPRLRRALKNTNNSVDSTTSASSQSSNSSSQPLNKSDNDNNNADMGPTEIATTMDHLVPGTISEDYFGPLYYTTGEVLMPVFWFILSALIFFLLGIFYMVLASLCAIAFVQSVKLAVDKGALEMMFLEPFRMAVFRRICRTLYVIQLLMTGLMGIAMLVLGPLERSTFWVSVLFASLFVGIQFIYWPLHGYRTQILHKSITARRPQNRHKIVESIDGAIREHFTYNIGAFLIIFAGSGGHTTEVLSILELSENFDHSMFRRYVVTKGDQRSYDMINQYEQKRRERRHGKVTGGHDIVWVSRARYVGQSWLTTPFTALSCLVDCFGILTMGRPLATPGQPEAFPQTLLCNGPGSSAIFVLVSHLMRMYGFIPANRCTTVFVESVARVKSLSMTGKIFYWLDLADAFITQHDEVGLTYPEVVCEKMLVKRAYTSWDVRVVFEDTANILVDDY</sequence>
<evidence type="ECO:0000256" key="10">
    <source>
        <dbReference type="ARBA" id="ARBA00032062"/>
    </source>
</evidence>
<evidence type="ECO:0000313" key="14">
    <source>
        <dbReference type="Proteomes" id="UP001465668"/>
    </source>
</evidence>
<feature type="region of interest" description="Disordered" evidence="11">
    <location>
        <begin position="1"/>
        <end position="73"/>
    </location>
</feature>
<evidence type="ECO:0000256" key="4">
    <source>
        <dbReference type="ARBA" id="ARBA00011335"/>
    </source>
</evidence>
<comment type="caution">
    <text evidence="13">The sequence shown here is derived from an EMBL/GenBank/DDBJ whole genome shotgun (WGS) entry which is preliminary data.</text>
</comment>
<organism evidence="13 14">
    <name type="scientific">Seiridium cardinale</name>
    <dbReference type="NCBI Taxonomy" id="138064"/>
    <lineage>
        <taxon>Eukaryota</taxon>
        <taxon>Fungi</taxon>
        <taxon>Dikarya</taxon>
        <taxon>Ascomycota</taxon>
        <taxon>Pezizomycotina</taxon>
        <taxon>Sordariomycetes</taxon>
        <taxon>Xylariomycetidae</taxon>
        <taxon>Amphisphaeriales</taxon>
        <taxon>Sporocadaceae</taxon>
        <taxon>Seiridium</taxon>
    </lineage>
</organism>
<feature type="transmembrane region" description="Helical" evidence="12">
    <location>
        <begin position="106"/>
        <end position="135"/>
    </location>
</feature>
<evidence type="ECO:0000256" key="8">
    <source>
        <dbReference type="ARBA" id="ARBA00022989"/>
    </source>
</evidence>
<evidence type="ECO:0000256" key="7">
    <source>
        <dbReference type="ARBA" id="ARBA00022824"/>
    </source>
</evidence>
<feature type="transmembrane region" description="Helical" evidence="12">
    <location>
        <begin position="166"/>
        <end position="186"/>
    </location>
</feature>
<evidence type="ECO:0000256" key="9">
    <source>
        <dbReference type="ARBA" id="ARBA00023136"/>
    </source>
</evidence>
<keyword evidence="9 12" id="KW-0472">Membrane</keyword>
<gene>
    <name evidence="13" type="ORF">SCAR479_11009</name>
</gene>
<dbReference type="Pfam" id="PF08660">
    <property type="entry name" value="Alg14"/>
    <property type="match status" value="1"/>
</dbReference>